<dbReference type="Proteomes" id="UP000682928">
    <property type="component" value="Chromosome"/>
</dbReference>
<proteinExistence type="predicted"/>
<evidence type="ECO:0000259" key="1">
    <source>
        <dbReference type="Pfam" id="PF13723"/>
    </source>
</evidence>
<protein>
    <recommendedName>
        <fullName evidence="1">Beta-ketoacyl synthase-like N-terminal domain-containing protein</fullName>
    </recommendedName>
</protein>
<dbReference type="RefSeq" id="WP_088221041.1">
    <property type="nucleotide sequence ID" value="NZ_AP024590.1"/>
</dbReference>
<dbReference type="EMBL" id="AP024590">
    <property type="protein sequence ID" value="BCU53660.1"/>
    <property type="molecule type" value="Genomic_DNA"/>
</dbReference>
<sequence length="241" mass="26661">MNLALNIIDWQARAPGLSDTAQWREWACQHHVIDPDAPQAKLTELPMMTARRLSSGSRLAVECGMAMLRRHSIDAVLYTSRHGELERNYRILHALATGQAVSPTDFALSVHNSAVGNLTIAAQQPIVSSSLSAGIDTFQQGLCEVAGLLHAGYQRVLMVDFDGTLPAFYHSGLPEAMPTWAYAVALVIEAGDDWQCRTQRAAAFSEPPLAQSMQFLQHFLRDDAAFTLDGERLQWCWSRRA</sequence>
<evidence type="ECO:0000313" key="2">
    <source>
        <dbReference type="EMBL" id="BCU53660.1"/>
    </source>
</evidence>
<dbReference type="InterPro" id="IPR014030">
    <property type="entry name" value="Ketoacyl_synth_N"/>
</dbReference>
<organism evidence="2 3">
    <name type="scientific">Enterobacter kobei</name>
    <dbReference type="NCBI Taxonomy" id="208224"/>
    <lineage>
        <taxon>Bacteria</taxon>
        <taxon>Pseudomonadati</taxon>
        <taxon>Pseudomonadota</taxon>
        <taxon>Gammaproteobacteria</taxon>
        <taxon>Enterobacterales</taxon>
        <taxon>Enterobacteriaceae</taxon>
        <taxon>Enterobacter</taxon>
        <taxon>Enterobacter cloacae complex</taxon>
    </lineage>
</organism>
<dbReference type="Pfam" id="PF13723">
    <property type="entry name" value="Ketoacyl-synt_2"/>
    <property type="match status" value="1"/>
</dbReference>
<accession>A0AA86IKT4</accession>
<evidence type="ECO:0000313" key="3">
    <source>
        <dbReference type="Proteomes" id="UP000682928"/>
    </source>
</evidence>
<reference evidence="2" key="1">
    <citation type="submission" date="2021-04" db="EMBL/GenBank/DDBJ databases">
        <title>Difference and commonality of drug resistance evolution in various bacteria. and drug sensitivity profiles.</title>
        <authorList>
            <person name="Maeda T."/>
            <person name="Shibai A."/>
            <person name="Kawada K."/>
            <person name="Kotani H."/>
            <person name="Tarusawa Y."/>
            <person name="Tanabe K."/>
            <person name="Furusawa C."/>
        </authorList>
    </citation>
    <scope>NUCLEOTIDE SEQUENCE</scope>
    <source>
        <strain evidence="2">JCM 8580</strain>
    </source>
</reference>
<feature type="domain" description="Beta-ketoacyl synthase-like N-terminal" evidence="1">
    <location>
        <begin position="23"/>
        <end position="238"/>
    </location>
</feature>
<gene>
    <name evidence="2" type="ORF">ENKO_02540</name>
</gene>
<dbReference type="AlphaFoldDB" id="A0AA86IKT4"/>
<name>A0AA86IKT4_9ENTR</name>